<dbReference type="InterPro" id="IPR002937">
    <property type="entry name" value="Amino_oxidase"/>
</dbReference>
<evidence type="ECO:0000313" key="2">
    <source>
        <dbReference type="EMBL" id="KHD07474.1"/>
    </source>
</evidence>
<reference evidence="2 3" key="1">
    <citation type="journal article" date="2016" name="Front. Microbiol.">
        <title>Single-Cell (Meta-)Genomics of a Dimorphic Candidatus Thiomargarita nelsonii Reveals Genomic Plasticity.</title>
        <authorList>
            <person name="Flood B.E."/>
            <person name="Fliss P."/>
            <person name="Jones D.S."/>
            <person name="Dick G.J."/>
            <person name="Jain S."/>
            <person name="Kaster A.K."/>
            <person name="Winkel M."/>
            <person name="Mussmann M."/>
            <person name="Bailey J."/>
        </authorList>
    </citation>
    <scope>NUCLEOTIDE SEQUENCE [LARGE SCALE GENOMIC DNA]</scope>
    <source>
        <strain evidence="2">Hydrate Ridge</strain>
    </source>
</reference>
<dbReference type="GO" id="GO:0016491">
    <property type="term" value="F:oxidoreductase activity"/>
    <property type="evidence" value="ECO:0007669"/>
    <property type="project" value="InterPro"/>
</dbReference>
<dbReference type="PROSITE" id="PS51257">
    <property type="entry name" value="PROKAR_LIPOPROTEIN"/>
    <property type="match status" value="1"/>
</dbReference>
<dbReference type="EMBL" id="JSZA02000076">
    <property type="protein sequence ID" value="KHD07474.1"/>
    <property type="molecule type" value="Genomic_DNA"/>
</dbReference>
<protein>
    <recommendedName>
        <fullName evidence="1">Amine oxidase domain-containing protein</fullName>
    </recommendedName>
</protein>
<dbReference type="Gene3D" id="3.50.50.60">
    <property type="entry name" value="FAD/NAD(P)-binding domain"/>
    <property type="match status" value="1"/>
</dbReference>
<dbReference type="InterPro" id="IPR036188">
    <property type="entry name" value="FAD/NAD-bd_sf"/>
</dbReference>
<proteinExistence type="predicted"/>
<dbReference type="SUPFAM" id="SSF51905">
    <property type="entry name" value="FAD/NAD(P)-binding domain"/>
    <property type="match status" value="1"/>
</dbReference>
<feature type="domain" description="Amine oxidase" evidence="1">
    <location>
        <begin position="19"/>
        <end position="379"/>
    </location>
</feature>
<gene>
    <name evidence="2" type="ORF">PN36_18910</name>
</gene>
<keyword evidence="3" id="KW-1185">Reference proteome</keyword>
<dbReference type="Proteomes" id="UP000030428">
    <property type="component" value="Unassembled WGS sequence"/>
</dbReference>
<dbReference type="Pfam" id="PF01593">
    <property type="entry name" value="Amino_oxidase"/>
    <property type="match status" value="1"/>
</dbReference>
<dbReference type="PANTHER" id="PTHR42923">
    <property type="entry name" value="PROTOPORPHYRINOGEN OXIDASE"/>
    <property type="match status" value="1"/>
</dbReference>
<evidence type="ECO:0000313" key="3">
    <source>
        <dbReference type="Proteomes" id="UP000030428"/>
    </source>
</evidence>
<name>A0A0A6PB61_9GAMM</name>
<dbReference type="PANTHER" id="PTHR42923:SF46">
    <property type="entry name" value="AMINE OXIDASE"/>
    <property type="match status" value="1"/>
</dbReference>
<accession>A0A0A6PB61</accession>
<organism evidence="2 3">
    <name type="scientific">Candidatus Thiomargarita nelsonii</name>
    <dbReference type="NCBI Taxonomy" id="1003181"/>
    <lineage>
        <taxon>Bacteria</taxon>
        <taxon>Pseudomonadati</taxon>
        <taxon>Pseudomonadota</taxon>
        <taxon>Gammaproteobacteria</taxon>
        <taxon>Thiotrichales</taxon>
        <taxon>Thiotrichaceae</taxon>
        <taxon>Thiomargarita</taxon>
    </lineage>
</organism>
<sequence length="436" mass="50660">MQPKINKKKIAVIGAGPMGLACAYELLKNKHQVDLYERDDRIGGMSASFKFDGLKIERYYHFICRPDKPLFDLLNELNISDKLRWRDTKMGFFYNGVLYKWGDPIHLLTFPKLGLISKLRYALHVFYTNNVNNWERLDKQNAIPWLKKWVGETAYYRLWDYLFEYKFYEHKENISAAWIGTRIKRLAQSRKNLFTEQLGYLDGGSDTLLCALEKRILELHGDIFLNTGVEKVTTVNNQLEALVVKGEKRFYDSVVSTIPLPFVPRLVPDLSVEIIDKIKKIANCAVVCVVLRLRYALTENFWLNINDPDMEIPGLIEYSNLNPVRKDEGIVYVPFYMPKTHAKYTQDNASFIEEVLSYLNRINPKFAKDWVLAAHVSRYEFAQPICSPNFYQQLPPMQTNIEGFVMADTCYYYPEDRGVSESVKMGKQLAQQIGDS</sequence>
<dbReference type="PRINTS" id="PR00419">
    <property type="entry name" value="ADXRDTASE"/>
</dbReference>
<evidence type="ECO:0000259" key="1">
    <source>
        <dbReference type="Pfam" id="PF01593"/>
    </source>
</evidence>
<dbReference type="NCBIfam" id="NF005560">
    <property type="entry name" value="PRK07233.1"/>
    <property type="match status" value="1"/>
</dbReference>
<dbReference type="AlphaFoldDB" id="A0A0A6PB61"/>
<dbReference type="InterPro" id="IPR050464">
    <property type="entry name" value="Zeta_carotene_desat/Oxidored"/>
</dbReference>
<comment type="caution">
    <text evidence="2">The sequence shown here is derived from an EMBL/GenBank/DDBJ whole genome shotgun (WGS) entry which is preliminary data.</text>
</comment>